<organism evidence="3 4">
    <name type="scientific">Actinomadura chibensis</name>
    <dbReference type="NCBI Taxonomy" id="392828"/>
    <lineage>
        <taxon>Bacteria</taxon>
        <taxon>Bacillati</taxon>
        <taxon>Actinomycetota</taxon>
        <taxon>Actinomycetes</taxon>
        <taxon>Streptosporangiales</taxon>
        <taxon>Thermomonosporaceae</taxon>
        <taxon>Actinomadura</taxon>
    </lineage>
</organism>
<reference evidence="3 4" key="1">
    <citation type="submission" date="2019-08" db="EMBL/GenBank/DDBJ databases">
        <title>Actinomadura sp. nov. CYP1-5 isolated from mountain soil.</title>
        <authorList>
            <person name="Songsumanus A."/>
            <person name="Kuncharoen N."/>
            <person name="Kudo T."/>
            <person name="Yuki M."/>
            <person name="Igarashi Y."/>
            <person name="Tanasupawat S."/>
        </authorList>
    </citation>
    <scope>NUCLEOTIDE SEQUENCE [LARGE SCALE GENOMIC DNA]</scope>
    <source>
        <strain evidence="3 4">JCM 14158</strain>
    </source>
</reference>
<dbReference type="Gene3D" id="3.60.10.10">
    <property type="entry name" value="Endonuclease/exonuclease/phosphatase"/>
    <property type="match status" value="1"/>
</dbReference>
<dbReference type="Pfam" id="PF03372">
    <property type="entry name" value="Exo_endo_phos"/>
    <property type="match status" value="1"/>
</dbReference>
<dbReference type="PANTHER" id="PTHR42834:SF1">
    <property type="entry name" value="ENDONUCLEASE_EXONUCLEASE_PHOSPHATASE FAMILY PROTEIN (AFU_ORTHOLOGUE AFUA_3G09210)"/>
    <property type="match status" value="1"/>
</dbReference>
<keyword evidence="3" id="KW-0255">Endonuclease</keyword>
<dbReference type="SUPFAM" id="SSF56219">
    <property type="entry name" value="DNase I-like"/>
    <property type="match status" value="1"/>
</dbReference>
<feature type="domain" description="Endonuclease/exonuclease/phosphatase" evidence="2">
    <location>
        <begin position="5"/>
        <end position="314"/>
    </location>
</feature>
<evidence type="ECO:0000256" key="1">
    <source>
        <dbReference type="SAM" id="MobiDB-lite"/>
    </source>
</evidence>
<dbReference type="InterPro" id="IPR005135">
    <property type="entry name" value="Endo/exonuclease/phosphatase"/>
</dbReference>
<dbReference type="AlphaFoldDB" id="A0A5D0NYP3"/>
<evidence type="ECO:0000313" key="4">
    <source>
        <dbReference type="Proteomes" id="UP000323380"/>
    </source>
</evidence>
<keyword evidence="4" id="KW-1185">Reference proteome</keyword>
<sequence length="323" mass="34648">MTVVGTWNVENLFKPGGEFGPKDRAAYEAKLAGLAATITASGADVLAVEEVGDPDALEELAGRLDGRWSHTTSAIFEEKHPIRVGFLSRLPLEVIADRAGFPRPLAAIQAGDDGGTADRMGRGALAVRVTEADGRELDLVALHLKSKLLSFPPGPGGRHRFQPRDEGERARVAAYALYRRTAEAVTARALADELLAGEGRSRQVMVMGDLNDEPTAATTQILLGPPGSELGTAGADHPDKGDGARLWNLAPRIPEAERFSRVFQRRHELIDHLLVSHALLGRALDVHTLRAQDGPLPSVTEDPAARRDDPASDHAMVFTRLAA</sequence>
<dbReference type="PANTHER" id="PTHR42834">
    <property type="entry name" value="ENDONUCLEASE/EXONUCLEASE/PHOSPHATASE FAMILY PROTEIN (AFU_ORTHOLOGUE AFUA_3G09210)"/>
    <property type="match status" value="1"/>
</dbReference>
<dbReference type="EMBL" id="VSFG01000001">
    <property type="protein sequence ID" value="TYB49700.1"/>
    <property type="molecule type" value="Genomic_DNA"/>
</dbReference>
<dbReference type="GO" id="GO:0004519">
    <property type="term" value="F:endonuclease activity"/>
    <property type="evidence" value="ECO:0007669"/>
    <property type="project" value="UniProtKB-KW"/>
</dbReference>
<feature type="compositionally biased region" description="Basic and acidic residues" evidence="1">
    <location>
        <begin position="303"/>
        <end position="312"/>
    </location>
</feature>
<dbReference type="RefSeq" id="WP_067900545.1">
    <property type="nucleotide sequence ID" value="NZ_VSFG01000001.1"/>
</dbReference>
<dbReference type="STRING" id="1220554.GCA_001552135_06565"/>
<feature type="region of interest" description="Disordered" evidence="1">
    <location>
        <begin position="293"/>
        <end position="312"/>
    </location>
</feature>
<name>A0A5D0NYP3_9ACTN</name>
<keyword evidence="3" id="KW-0540">Nuclease</keyword>
<comment type="caution">
    <text evidence="3">The sequence shown here is derived from an EMBL/GenBank/DDBJ whole genome shotgun (WGS) entry which is preliminary data.</text>
</comment>
<gene>
    <name evidence="3" type="ORF">FXF69_11720</name>
</gene>
<dbReference type="InterPro" id="IPR036691">
    <property type="entry name" value="Endo/exonu/phosph_ase_sf"/>
</dbReference>
<protein>
    <submittedName>
        <fullName evidence="3">Endonuclease</fullName>
    </submittedName>
</protein>
<accession>A0A5D0NYP3</accession>
<proteinExistence type="predicted"/>
<evidence type="ECO:0000259" key="2">
    <source>
        <dbReference type="Pfam" id="PF03372"/>
    </source>
</evidence>
<keyword evidence="3" id="KW-0378">Hydrolase</keyword>
<dbReference type="Proteomes" id="UP000323380">
    <property type="component" value="Unassembled WGS sequence"/>
</dbReference>
<evidence type="ECO:0000313" key="3">
    <source>
        <dbReference type="EMBL" id="TYB49700.1"/>
    </source>
</evidence>